<dbReference type="EMBL" id="CP002360">
    <property type="protein sequence ID" value="AEE96184.1"/>
    <property type="molecule type" value="Genomic_DNA"/>
</dbReference>
<sequence length="447" mass="51058">MVDKARNAALKLLRDIDIKKAYINLEIKPALKDNSLSTLDRAFITDMVYGVTRYRLTLDWLIKRYSRGGKASPWIRNILRMGMYQILYMDRVPDFAACDSSVELAKKYAGQREAGYVNAVLRRLIQEKDHLVSLFPQDTVSRIALKYSFPEWMVRLWLNTMSETSVEELCAAQNIRPSLTIRANELKISQDDLIKLLEQRSIMYSCGVYLPEALNIEQNVDVESLPGYDDGLFAVQDEASMMVAHVVDPRPGQIIIDACSAPGGKAVHMAQFMKDQGRILSVDVYPHRIELIKAQCARLGVNCVEPVCYDSTIYNEDWYGVADAVLIDAPCSALGIIRHKPDIKWRRIEKDIGELLQIQRQILDTCSLYVKPRGALIYSTCTINPDENQNMVNSFLNDHSDFILDDVYQKLPHALSASRDSRDKWVQFYPNEDKIDGFFVARMLKVR</sequence>
<dbReference type="InterPro" id="IPR035926">
    <property type="entry name" value="NusB-like_sf"/>
</dbReference>
<dbReference type="NCBIfam" id="TIGR00563">
    <property type="entry name" value="rsmB"/>
    <property type="match status" value="1"/>
</dbReference>
<feature type="binding site" evidence="13">
    <location>
        <position position="283"/>
    </location>
    <ligand>
        <name>S-adenosyl-L-methionine</name>
        <dbReference type="ChEBI" id="CHEBI:59789"/>
    </ligand>
</feature>
<dbReference type="Pfam" id="PF22458">
    <property type="entry name" value="RsmF-B_ferredox"/>
    <property type="match status" value="1"/>
</dbReference>
<dbReference type="Pfam" id="PF01029">
    <property type="entry name" value="NusB"/>
    <property type="match status" value="1"/>
</dbReference>
<keyword evidence="8 13" id="KW-0949">S-adenosyl-L-methionine</keyword>
<evidence type="ECO:0000256" key="10">
    <source>
        <dbReference type="ARBA" id="ARBA00030399"/>
    </source>
</evidence>
<evidence type="ECO:0000256" key="7">
    <source>
        <dbReference type="ARBA" id="ARBA00022679"/>
    </source>
</evidence>
<keyword evidence="7 13" id="KW-0808">Transferase</keyword>
<dbReference type="Gene3D" id="1.10.940.10">
    <property type="entry name" value="NusB-like"/>
    <property type="match status" value="1"/>
</dbReference>
<evidence type="ECO:0000256" key="3">
    <source>
        <dbReference type="ARBA" id="ARBA00012140"/>
    </source>
</evidence>
<dbReference type="Pfam" id="PF01189">
    <property type="entry name" value="Methyltr_RsmB-F"/>
    <property type="match status" value="1"/>
</dbReference>
<dbReference type="STRING" id="697281.Mahau_0986"/>
<dbReference type="NCBIfam" id="NF011494">
    <property type="entry name" value="PRK14902.1"/>
    <property type="match status" value="1"/>
</dbReference>
<keyword evidence="9 13" id="KW-0694">RNA-binding</keyword>
<accession>F4A2D7</accession>
<dbReference type="InterPro" id="IPR054728">
    <property type="entry name" value="RsmB-like_ferredoxin"/>
</dbReference>
<dbReference type="InterPro" id="IPR049560">
    <property type="entry name" value="MeTrfase_RsmB-F_NOP2_cat"/>
</dbReference>
<dbReference type="PRINTS" id="PR02008">
    <property type="entry name" value="RCMTFAMILY"/>
</dbReference>
<evidence type="ECO:0000256" key="9">
    <source>
        <dbReference type="ARBA" id="ARBA00022884"/>
    </source>
</evidence>
<dbReference type="InterPro" id="IPR006027">
    <property type="entry name" value="NusB_RsmB_TIM44"/>
</dbReference>
<dbReference type="GO" id="GO:0005737">
    <property type="term" value="C:cytoplasm"/>
    <property type="evidence" value="ECO:0007669"/>
    <property type="project" value="UniProtKB-SubCell"/>
</dbReference>
<feature type="binding site" evidence="13">
    <location>
        <position position="310"/>
    </location>
    <ligand>
        <name>S-adenosyl-L-methionine</name>
        <dbReference type="ChEBI" id="CHEBI:59789"/>
    </ligand>
</feature>
<dbReference type="Proteomes" id="UP000008457">
    <property type="component" value="Chromosome"/>
</dbReference>
<dbReference type="SUPFAM" id="SSF48013">
    <property type="entry name" value="NusB-like"/>
    <property type="match status" value="1"/>
</dbReference>
<dbReference type="GO" id="GO:0006355">
    <property type="term" value="P:regulation of DNA-templated transcription"/>
    <property type="evidence" value="ECO:0007669"/>
    <property type="project" value="InterPro"/>
</dbReference>
<comment type="catalytic activity">
    <reaction evidence="12">
        <text>cytidine(967) in 16S rRNA + S-adenosyl-L-methionine = 5-methylcytidine(967) in 16S rRNA + S-adenosyl-L-homocysteine + H(+)</text>
        <dbReference type="Rhea" id="RHEA:42748"/>
        <dbReference type="Rhea" id="RHEA-COMP:10219"/>
        <dbReference type="Rhea" id="RHEA-COMP:10220"/>
        <dbReference type="ChEBI" id="CHEBI:15378"/>
        <dbReference type="ChEBI" id="CHEBI:57856"/>
        <dbReference type="ChEBI" id="CHEBI:59789"/>
        <dbReference type="ChEBI" id="CHEBI:74483"/>
        <dbReference type="ChEBI" id="CHEBI:82748"/>
        <dbReference type="EC" id="2.1.1.176"/>
    </reaction>
</comment>
<evidence type="ECO:0000256" key="12">
    <source>
        <dbReference type="ARBA" id="ARBA00047283"/>
    </source>
</evidence>
<dbReference type="GO" id="GO:0008649">
    <property type="term" value="F:rRNA methyltransferase activity"/>
    <property type="evidence" value="ECO:0007669"/>
    <property type="project" value="InterPro"/>
</dbReference>
<dbReference type="InterPro" id="IPR001678">
    <property type="entry name" value="MeTrfase_RsmB-F_NOP2_dom"/>
</dbReference>
<name>F4A2D7_MAHA5</name>
<comment type="similarity">
    <text evidence="13">Belongs to the class I-like SAM-binding methyltransferase superfamily. RsmB/NOP family.</text>
</comment>
<keyword evidence="16" id="KW-1185">Reference proteome</keyword>
<dbReference type="SUPFAM" id="SSF53335">
    <property type="entry name" value="S-adenosyl-L-methionine-dependent methyltransferases"/>
    <property type="match status" value="1"/>
</dbReference>
<comment type="subcellular location">
    <subcellularLocation>
        <location evidence="2">Cytoplasm</location>
    </subcellularLocation>
</comment>
<dbReference type="OrthoDB" id="9810297at2"/>
<gene>
    <name evidence="15" type="ordered locus">Mahau_0986</name>
</gene>
<dbReference type="KEGG" id="mas:Mahau_0986"/>
<protein>
    <recommendedName>
        <fullName evidence="3">16S rRNA (cytosine(967)-C(5))-methyltransferase</fullName>
        <ecNumber evidence="3">2.1.1.176</ecNumber>
    </recommendedName>
    <alternativeName>
        <fullName evidence="10">16S rRNA m5C967 methyltransferase</fullName>
    </alternativeName>
    <alternativeName>
        <fullName evidence="11">rRNA (cytosine-C(5)-)-methyltransferase RsmB</fullName>
    </alternativeName>
</protein>
<dbReference type="PROSITE" id="PS51686">
    <property type="entry name" value="SAM_MT_RSMB_NOP"/>
    <property type="match status" value="1"/>
</dbReference>
<dbReference type="Gene3D" id="3.30.70.1170">
    <property type="entry name" value="Sun protein, domain 3"/>
    <property type="match status" value="1"/>
</dbReference>
<evidence type="ECO:0000259" key="14">
    <source>
        <dbReference type="PROSITE" id="PS51686"/>
    </source>
</evidence>
<dbReference type="InterPro" id="IPR023267">
    <property type="entry name" value="RCMT"/>
</dbReference>
<evidence type="ECO:0000313" key="16">
    <source>
        <dbReference type="Proteomes" id="UP000008457"/>
    </source>
</evidence>
<evidence type="ECO:0000256" key="11">
    <source>
        <dbReference type="ARBA" id="ARBA00031088"/>
    </source>
</evidence>
<comment type="function">
    <text evidence="1">Specifically methylates the cytosine at position 967 (m5C967) of 16S rRNA.</text>
</comment>
<dbReference type="EC" id="2.1.1.176" evidence="3"/>
<feature type="binding site" evidence="13">
    <location>
        <begin position="259"/>
        <end position="265"/>
    </location>
    <ligand>
        <name>S-adenosyl-L-methionine</name>
        <dbReference type="ChEBI" id="CHEBI:59789"/>
    </ligand>
</feature>
<evidence type="ECO:0000256" key="1">
    <source>
        <dbReference type="ARBA" id="ARBA00002724"/>
    </source>
</evidence>
<dbReference type="InterPro" id="IPR029063">
    <property type="entry name" value="SAM-dependent_MTases_sf"/>
</dbReference>
<dbReference type="GO" id="GO:0003723">
    <property type="term" value="F:RNA binding"/>
    <property type="evidence" value="ECO:0007669"/>
    <property type="project" value="UniProtKB-UniRule"/>
</dbReference>
<evidence type="ECO:0000256" key="6">
    <source>
        <dbReference type="ARBA" id="ARBA00022603"/>
    </source>
</evidence>
<evidence type="ECO:0000256" key="4">
    <source>
        <dbReference type="ARBA" id="ARBA00022490"/>
    </source>
</evidence>
<feature type="binding site" evidence="13">
    <location>
        <position position="328"/>
    </location>
    <ligand>
        <name>S-adenosyl-L-methionine</name>
        <dbReference type="ChEBI" id="CHEBI:59789"/>
    </ligand>
</feature>
<dbReference type="InterPro" id="IPR004573">
    <property type="entry name" value="rRNA_ssu_MeTfrase_B"/>
</dbReference>
<dbReference type="PANTHER" id="PTHR22807">
    <property type="entry name" value="NOP2 YEAST -RELATED NOL1/NOP2/FMU SUN DOMAIN-CONTAINING"/>
    <property type="match status" value="1"/>
</dbReference>
<dbReference type="AlphaFoldDB" id="F4A2D7"/>
<dbReference type="FunFam" id="3.40.50.150:FF:000022">
    <property type="entry name" value="Ribosomal RNA small subunit methyltransferase B"/>
    <property type="match status" value="1"/>
</dbReference>
<keyword evidence="4" id="KW-0963">Cytoplasm</keyword>
<evidence type="ECO:0000256" key="2">
    <source>
        <dbReference type="ARBA" id="ARBA00004496"/>
    </source>
</evidence>
<organism evidence="15 16">
    <name type="scientific">Mahella australiensis (strain DSM 15567 / CIP 107919 / 50-1 BON)</name>
    <dbReference type="NCBI Taxonomy" id="697281"/>
    <lineage>
        <taxon>Bacteria</taxon>
        <taxon>Bacillati</taxon>
        <taxon>Bacillota</taxon>
        <taxon>Clostridia</taxon>
        <taxon>Thermoanaerobacterales</taxon>
        <taxon>Thermoanaerobacterales Family IV. Incertae Sedis</taxon>
        <taxon>Mahella</taxon>
    </lineage>
</organism>
<keyword evidence="5" id="KW-0698">rRNA processing</keyword>
<reference evidence="16" key="1">
    <citation type="submission" date="2010-11" db="EMBL/GenBank/DDBJ databases">
        <title>The complete genome of Mahella australiensis DSM 15567.</title>
        <authorList>
            <consortium name="US DOE Joint Genome Institute (JGI-PGF)"/>
            <person name="Lucas S."/>
            <person name="Copeland A."/>
            <person name="Lapidus A."/>
            <person name="Bruce D."/>
            <person name="Goodwin L."/>
            <person name="Pitluck S."/>
            <person name="Kyrpides N."/>
            <person name="Mavromatis K."/>
            <person name="Pagani I."/>
            <person name="Ivanova N."/>
            <person name="Teshima H."/>
            <person name="Brettin T."/>
            <person name="Detter J.C."/>
            <person name="Han C."/>
            <person name="Tapia R."/>
            <person name="Land M."/>
            <person name="Hauser L."/>
            <person name="Markowitz V."/>
            <person name="Cheng J.-F."/>
            <person name="Hugenholtz P."/>
            <person name="Woyke T."/>
            <person name="Wu D."/>
            <person name="Spring S."/>
            <person name="Pukall R."/>
            <person name="Steenblock K."/>
            <person name="Schneider S."/>
            <person name="Klenk H.-P."/>
            <person name="Eisen J.A."/>
        </authorList>
    </citation>
    <scope>NUCLEOTIDE SEQUENCE [LARGE SCALE GENOMIC DNA]</scope>
    <source>
        <strain evidence="16">DSM 15567 / CIP 107919 / 50-1 BON</strain>
    </source>
</reference>
<dbReference type="RefSeq" id="WP_013780614.1">
    <property type="nucleotide sequence ID" value="NC_015520.1"/>
</dbReference>
<evidence type="ECO:0000313" key="15">
    <source>
        <dbReference type="EMBL" id="AEE96184.1"/>
    </source>
</evidence>
<evidence type="ECO:0000256" key="8">
    <source>
        <dbReference type="ARBA" id="ARBA00022691"/>
    </source>
</evidence>
<dbReference type="eggNOG" id="COG0781">
    <property type="taxonomic scope" value="Bacteria"/>
</dbReference>
<evidence type="ECO:0000256" key="5">
    <source>
        <dbReference type="ARBA" id="ARBA00022552"/>
    </source>
</evidence>
<keyword evidence="6 13" id="KW-0489">Methyltransferase</keyword>
<reference evidence="15 16" key="2">
    <citation type="journal article" date="2011" name="Stand. Genomic Sci.">
        <title>Complete genome sequence of Mahella australiensis type strain (50-1 BON).</title>
        <authorList>
            <person name="Sikorski J."/>
            <person name="Teshima H."/>
            <person name="Nolan M."/>
            <person name="Lucas S."/>
            <person name="Hammon N."/>
            <person name="Deshpande S."/>
            <person name="Cheng J.F."/>
            <person name="Pitluck S."/>
            <person name="Liolios K."/>
            <person name="Pagani I."/>
            <person name="Ivanova N."/>
            <person name="Huntemann M."/>
            <person name="Mavromatis K."/>
            <person name="Ovchinikova G."/>
            <person name="Pati A."/>
            <person name="Tapia R."/>
            <person name="Han C."/>
            <person name="Goodwin L."/>
            <person name="Chen A."/>
            <person name="Palaniappan K."/>
            <person name="Land M."/>
            <person name="Hauser L."/>
            <person name="Ngatchou-Djao O.D."/>
            <person name="Rohde M."/>
            <person name="Pukall R."/>
            <person name="Spring S."/>
            <person name="Abt B."/>
            <person name="Goker M."/>
            <person name="Detter J.C."/>
            <person name="Woyke T."/>
            <person name="Bristow J."/>
            <person name="Markowitz V."/>
            <person name="Hugenholtz P."/>
            <person name="Eisen J.A."/>
            <person name="Kyrpides N.C."/>
            <person name="Klenk H.P."/>
            <person name="Lapidus A."/>
        </authorList>
    </citation>
    <scope>NUCLEOTIDE SEQUENCE [LARGE SCALE GENOMIC DNA]</scope>
    <source>
        <strain evidence="16">DSM 15567 / CIP 107919 / 50-1 BON</strain>
    </source>
</reference>
<feature type="active site" description="Nucleophile" evidence="13">
    <location>
        <position position="381"/>
    </location>
</feature>
<dbReference type="eggNOG" id="COG0144">
    <property type="taxonomic scope" value="Bacteria"/>
</dbReference>
<dbReference type="PANTHER" id="PTHR22807:SF53">
    <property type="entry name" value="RIBOSOMAL RNA SMALL SUBUNIT METHYLTRANSFERASE B-RELATED"/>
    <property type="match status" value="1"/>
</dbReference>
<feature type="domain" description="SAM-dependent MTase RsmB/NOP-type" evidence="14">
    <location>
        <begin position="169"/>
        <end position="446"/>
    </location>
</feature>
<evidence type="ECO:0000256" key="13">
    <source>
        <dbReference type="PROSITE-ProRule" id="PRU01023"/>
    </source>
</evidence>
<dbReference type="HOGENOM" id="CLU_005316_0_1_9"/>
<dbReference type="Gene3D" id="3.40.50.150">
    <property type="entry name" value="Vaccinia Virus protein VP39"/>
    <property type="match status" value="1"/>
</dbReference>
<proteinExistence type="inferred from homology"/>